<keyword evidence="4" id="KW-0547">Nucleotide-binding</keyword>
<feature type="domain" description="Histidine kinase" evidence="9">
    <location>
        <begin position="191"/>
        <end position="416"/>
    </location>
</feature>
<evidence type="ECO:0000313" key="10">
    <source>
        <dbReference type="EMBL" id="GAA0601617.1"/>
    </source>
</evidence>
<keyword evidence="6" id="KW-0067">ATP-binding</keyword>
<dbReference type="Pfam" id="PF01590">
    <property type="entry name" value="GAF"/>
    <property type="match status" value="1"/>
</dbReference>
<feature type="region of interest" description="Disordered" evidence="8">
    <location>
        <begin position="413"/>
        <end position="432"/>
    </location>
</feature>
<evidence type="ECO:0000256" key="1">
    <source>
        <dbReference type="ARBA" id="ARBA00000085"/>
    </source>
</evidence>
<evidence type="ECO:0000256" key="4">
    <source>
        <dbReference type="ARBA" id="ARBA00022741"/>
    </source>
</evidence>
<dbReference type="EMBL" id="BAAAFZ010000078">
    <property type="protein sequence ID" value="GAA0601617.1"/>
    <property type="molecule type" value="Genomic_DNA"/>
</dbReference>
<dbReference type="Gene3D" id="3.30.565.10">
    <property type="entry name" value="Histidine kinase-like ATPase, C-terminal domain"/>
    <property type="match status" value="1"/>
</dbReference>
<dbReference type="InterPro" id="IPR003594">
    <property type="entry name" value="HATPase_dom"/>
</dbReference>
<name>A0ABP3R1B3_9PROT</name>
<keyword evidence="3" id="KW-0808">Transferase</keyword>
<sequence>MAALWRTGLLDTPPEEVFDRLTRLAGRLLGAPVILVSLVEADRQFFKSAVGLPEPWATRRQTPLSHSFCQHVVATGAPLRIADAREDPLVCDNLAVPDIGVVAYLGMPLATADGQVLGSLCAIDTKPRNWTAEDAAALRDLASLAMSEMSLRGLALELEAWLREEAAAREAVRARMARARRLEALGQLAGGVAHDFANVLQAVQGGVRLAAGRLDRDPAAARNLLDMVGGAANRGASVTRRLLAFARRGELGVARVNLVELLDGLEEMLAHTMNAPGLRVVVETEPGLPPVLADQGELETVLVNLATNARDAMPRGGTFTVGAAVETVADGAVPHPARLRLGRYVRLSAMDTGVGMDAGTLANAAEAFFTTKPEGEGRGLGLAMAREFAEQAGGGFAVASEPGRGTTVTFWLPDAEETGGNPARSAPEAGKR</sequence>
<dbReference type="SMART" id="SM00065">
    <property type="entry name" value="GAF"/>
    <property type="match status" value="1"/>
</dbReference>
<evidence type="ECO:0000256" key="3">
    <source>
        <dbReference type="ARBA" id="ARBA00022679"/>
    </source>
</evidence>
<evidence type="ECO:0000256" key="8">
    <source>
        <dbReference type="SAM" id="MobiDB-lite"/>
    </source>
</evidence>
<dbReference type="Proteomes" id="UP001501588">
    <property type="component" value="Unassembled WGS sequence"/>
</dbReference>
<dbReference type="Gene3D" id="3.30.450.40">
    <property type="match status" value="1"/>
</dbReference>
<proteinExistence type="predicted"/>
<protein>
    <recommendedName>
        <fullName evidence="2">histidine kinase</fullName>
        <ecNumber evidence="2">2.7.13.3</ecNumber>
    </recommendedName>
</protein>
<dbReference type="PANTHER" id="PTHR43065:SF46">
    <property type="entry name" value="C4-DICARBOXYLATE TRANSPORT SENSOR PROTEIN DCTB"/>
    <property type="match status" value="1"/>
</dbReference>
<evidence type="ECO:0000259" key="9">
    <source>
        <dbReference type="PROSITE" id="PS50109"/>
    </source>
</evidence>
<reference evidence="11" key="1">
    <citation type="journal article" date="2019" name="Int. J. Syst. Evol. Microbiol.">
        <title>The Global Catalogue of Microorganisms (GCM) 10K type strain sequencing project: providing services to taxonomists for standard genome sequencing and annotation.</title>
        <authorList>
            <consortium name="The Broad Institute Genomics Platform"/>
            <consortium name="The Broad Institute Genome Sequencing Center for Infectious Disease"/>
            <person name="Wu L."/>
            <person name="Ma J."/>
        </authorList>
    </citation>
    <scope>NUCLEOTIDE SEQUENCE [LARGE SCALE GENOMIC DNA]</scope>
    <source>
        <strain evidence="11">JCM 9933</strain>
    </source>
</reference>
<gene>
    <name evidence="10" type="ORF">GCM10009416_44340</name>
</gene>
<keyword evidence="11" id="KW-1185">Reference proteome</keyword>
<dbReference type="Gene3D" id="1.10.287.130">
    <property type="match status" value="1"/>
</dbReference>
<dbReference type="InterPro" id="IPR036890">
    <property type="entry name" value="HATPase_C_sf"/>
</dbReference>
<dbReference type="EC" id="2.7.13.3" evidence="2"/>
<evidence type="ECO:0000256" key="7">
    <source>
        <dbReference type="ARBA" id="ARBA00023012"/>
    </source>
</evidence>
<dbReference type="SUPFAM" id="SSF55874">
    <property type="entry name" value="ATPase domain of HSP90 chaperone/DNA topoisomerase II/histidine kinase"/>
    <property type="match status" value="1"/>
</dbReference>
<accession>A0ABP3R1B3</accession>
<dbReference type="SUPFAM" id="SSF47384">
    <property type="entry name" value="Homodimeric domain of signal transducing histidine kinase"/>
    <property type="match status" value="1"/>
</dbReference>
<dbReference type="Pfam" id="PF02518">
    <property type="entry name" value="HATPase_c"/>
    <property type="match status" value="1"/>
</dbReference>
<keyword evidence="5" id="KW-0418">Kinase</keyword>
<dbReference type="PRINTS" id="PR00344">
    <property type="entry name" value="BCTRLSENSOR"/>
</dbReference>
<comment type="catalytic activity">
    <reaction evidence="1">
        <text>ATP + protein L-histidine = ADP + protein N-phospho-L-histidine.</text>
        <dbReference type="EC" id="2.7.13.3"/>
    </reaction>
</comment>
<evidence type="ECO:0000256" key="6">
    <source>
        <dbReference type="ARBA" id="ARBA00022840"/>
    </source>
</evidence>
<dbReference type="InterPro" id="IPR036097">
    <property type="entry name" value="HisK_dim/P_sf"/>
</dbReference>
<organism evidence="10 11">
    <name type="scientific">Craurococcus roseus</name>
    <dbReference type="NCBI Taxonomy" id="77585"/>
    <lineage>
        <taxon>Bacteria</taxon>
        <taxon>Pseudomonadati</taxon>
        <taxon>Pseudomonadota</taxon>
        <taxon>Alphaproteobacteria</taxon>
        <taxon>Acetobacterales</taxon>
        <taxon>Acetobacteraceae</taxon>
        <taxon>Craurococcus</taxon>
    </lineage>
</organism>
<evidence type="ECO:0000256" key="2">
    <source>
        <dbReference type="ARBA" id="ARBA00012438"/>
    </source>
</evidence>
<dbReference type="PANTHER" id="PTHR43065">
    <property type="entry name" value="SENSOR HISTIDINE KINASE"/>
    <property type="match status" value="1"/>
</dbReference>
<dbReference type="InterPro" id="IPR004358">
    <property type="entry name" value="Sig_transdc_His_kin-like_C"/>
</dbReference>
<dbReference type="SUPFAM" id="SSF55781">
    <property type="entry name" value="GAF domain-like"/>
    <property type="match status" value="1"/>
</dbReference>
<dbReference type="SMART" id="SM00387">
    <property type="entry name" value="HATPase_c"/>
    <property type="match status" value="1"/>
</dbReference>
<evidence type="ECO:0000313" key="11">
    <source>
        <dbReference type="Proteomes" id="UP001501588"/>
    </source>
</evidence>
<dbReference type="InterPro" id="IPR005467">
    <property type="entry name" value="His_kinase_dom"/>
</dbReference>
<comment type="caution">
    <text evidence="10">The sequence shown here is derived from an EMBL/GenBank/DDBJ whole genome shotgun (WGS) entry which is preliminary data.</text>
</comment>
<dbReference type="InterPro" id="IPR029016">
    <property type="entry name" value="GAF-like_dom_sf"/>
</dbReference>
<dbReference type="InterPro" id="IPR003018">
    <property type="entry name" value="GAF"/>
</dbReference>
<evidence type="ECO:0000256" key="5">
    <source>
        <dbReference type="ARBA" id="ARBA00022777"/>
    </source>
</evidence>
<dbReference type="PROSITE" id="PS50109">
    <property type="entry name" value="HIS_KIN"/>
    <property type="match status" value="1"/>
</dbReference>
<keyword evidence="7" id="KW-0902">Two-component regulatory system</keyword>